<evidence type="ECO:0000256" key="4">
    <source>
        <dbReference type="PROSITE-ProRule" id="PRU00175"/>
    </source>
</evidence>
<evidence type="ECO:0000256" key="2">
    <source>
        <dbReference type="ARBA" id="ARBA00022771"/>
    </source>
</evidence>
<dbReference type="EMBL" id="GEBQ01004232">
    <property type="protein sequence ID" value="JAT35745.1"/>
    <property type="molecule type" value="Transcribed_RNA"/>
</dbReference>
<accession>A0A1B6MIN3</accession>
<evidence type="ECO:0000256" key="1">
    <source>
        <dbReference type="ARBA" id="ARBA00022723"/>
    </source>
</evidence>
<evidence type="ECO:0000256" key="3">
    <source>
        <dbReference type="ARBA" id="ARBA00022833"/>
    </source>
</evidence>
<feature type="domain" description="RING-type" evidence="6">
    <location>
        <begin position="24"/>
        <end position="65"/>
    </location>
</feature>
<organism evidence="7">
    <name type="scientific">Graphocephala atropunctata</name>
    <dbReference type="NCBI Taxonomy" id="36148"/>
    <lineage>
        <taxon>Eukaryota</taxon>
        <taxon>Metazoa</taxon>
        <taxon>Ecdysozoa</taxon>
        <taxon>Arthropoda</taxon>
        <taxon>Hexapoda</taxon>
        <taxon>Insecta</taxon>
        <taxon>Pterygota</taxon>
        <taxon>Neoptera</taxon>
        <taxon>Paraneoptera</taxon>
        <taxon>Hemiptera</taxon>
        <taxon>Auchenorrhyncha</taxon>
        <taxon>Membracoidea</taxon>
        <taxon>Cicadellidae</taxon>
        <taxon>Cicadellinae</taxon>
        <taxon>Cicadellini</taxon>
        <taxon>Graphocephala</taxon>
    </lineage>
</organism>
<feature type="region of interest" description="Disordered" evidence="5">
    <location>
        <begin position="72"/>
        <end position="92"/>
    </location>
</feature>
<dbReference type="Pfam" id="PF13639">
    <property type="entry name" value="zf-RING_2"/>
    <property type="match status" value="1"/>
</dbReference>
<reference evidence="7" key="1">
    <citation type="submission" date="2015-11" db="EMBL/GenBank/DDBJ databases">
        <title>De novo transcriptome assembly of four potential Pierce s Disease insect vectors from Arizona vineyards.</title>
        <authorList>
            <person name="Tassone E.E."/>
        </authorList>
    </citation>
    <scope>NUCLEOTIDE SEQUENCE</scope>
</reference>
<dbReference type="InterPro" id="IPR053238">
    <property type="entry name" value="RING-H2_zinc_finger"/>
</dbReference>
<dbReference type="GO" id="GO:0008270">
    <property type="term" value="F:zinc ion binding"/>
    <property type="evidence" value="ECO:0007669"/>
    <property type="project" value="UniProtKB-KW"/>
</dbReference>
<dbReference type="InterPro" id="IPR001841">
    <property type="entry name" value="Znf_RING"/>
</dbReference>
<dbReference type="SUPFAM" id="SSF57850">
    <property type="entry name" value="RING/U-box"/>
    <property type="match status" value="1"/>
</dbReference>
<dbReference type="AlphaFoldDB" id="A0A1B6MIN3"/>
<evidence type="ECO:0000256" key="5">
    <source>
        <dbReference type="SAM" id="MobiDB-lite"/>
    </source>
</evidence>
<dbReference type="PANTHER" id="PTHR14155:SF627">
    <property type="entry name" value="OS06G0192800 PROTEIN"/>
    <property type="match status" value="1"/>
</dbReference>
<dbReference type="Gene3D" id="3.30.40.10">
    <property type="entry name" value="Zinc/RING finger domain, C3HC4 (zinc finger)"/>
    <property type="match status" value="1"/>
</dbReference>
<evidence type="ECO:0000259" key="6">
    <source>
        <dbReference type="PROSITE" id="PS50089"/>
    </source>
</evidence>
<feature type="region of interest" description="Disordered" evidence="5">
    <location>
        <begin position="121"/>
        <end position="140"/>
    </location>
</feature>
<dbReference type="InterPro" id="IPR013083">
    <property type="entry name" value="Znf_RING/FYVE/PHD"/>
</dbReference>
<keyword evidence="1" id="KW-0479">Metal-binding</keyword>
<keyword evidence="3" id="KW-0862">Zinc</keyword>
<evidence type="ECO:0000313" key="7">
    <source>
        <dbReference type="EMBL" id="JAT35745.1"/>
    </source>
</evidence>
<dbReference type="SMART" id="SM00184">
    <property type="entry name" value="RING"/>
    <property type="match status" value="1"/>
</dbReference>
<keyword evidence="2 4" id="KW-0863">Zinc-finger</keyword>
<gene>
    <name evidence="7" type="ORF">g.5865</name>
</gene>
<dbReference type="PANTHER" id="PTHR14155">
    <property type="entry name" value="RING FINGER DOMAIN-CONTAINING"/>
    <property type="match status" value="1"/>
</dbReference>
<protein>
    <recommendedName>
        <fullName evidence="6">RING-type domain-containing protein</fullName>
    </recommendedName>
</protein>
<proteinExistence type="predicted"/>
<sequence>MATWQLEIPTITITQDQVDTKLQCSVCCEEFEVREAASLLECAHMFHPRCIHPWLQLNTTCPVCRHDLQTPEDTPLSGEDADMEMSSSLDSSDDEMFTLPTIEIVNDDATHFVFSLISSRGESTEPLPPVLSSMDSSSSSDWSFSMIADFPSSSDSASDSD</sequence>
<name>A0A1B6MIN3_9HEMI</name>
<dbReference type="PROSITE" id="PS50089">
    <property type="entry name" value="ZF_RING_2"/>
    <property type="match status" value="1"/>
</dbReference>